<accession>A0A382XE93</accession>
<dbReference type="InterPro" id="IPR031167">
    <property type="entry name" value="G_OBG"/>
</dbReference>
<evidence type="ECO:0000259" key="3">
    <source>
        <dbReference type="PROSITE" id="PS51710"/>
    </source>
</evidence>
<dbReference type="Pfam" id="PF01926">
    <property type="entry name" value="MMR_HSR1"/>
    <property type="match status" value="1"/>
</dbReference>
<dbReference type="PANTHER" id="PTHR11702">
    <property type="entry name" value="DEVELOPMENTALLY REGULATED GTP-BINDING PROTEIN-RELATED"/>
    <property type="match status" value="1"/>
</dbReference>
<dbReference type="GO" id="GO:0003924">
    <property type="term" value="F:GTPase activity"/>
    <property type="evidence" value="ECO:0007669"/>
    <property type="project" value="InterPro"/>
</dbReference>
<evidence type="ECO:0000313" key="4">
    <source>
        <dbReference type="EMBL" id="SVD69303.1"/>
    </source>
</evidence>
<dbReference type="PROSITE" id="PS00905">
    <property type="entry name" value="GTP1_OBG"/>
    <property type="match status" value="1"/>
</dbReference>
<dbReference type="InterPro" id="IPR045086">
    <property type="entry name" value="OBG_GTPase"/>
</dbReference>
<evidence type="ECO:0000256" key="2">
    <source>
        <dbReference type="ARBA" id="ARBA00023134"/>
    </source>
</evidence>
<dbReference type="Gene3D" id="3.40.50.300">
    <property type="entry name" value="P-loop containing nucleotide triphosphate hydrolases"/>
    <property type="match status" value="1"/>
</dbReference>
<organism evidence="4">
    <name type="scientific">marine metagenome</name>
    <dbReference type="NCBI Taxonomy" id="408172"/>
    <lineage>
        <taxon>unclassified sequences</taxon>
        <taxon>metagenomes</taxon>
        <taxon>ecological metagenomes</taxon>
    </lineage>
</organism>
<dbReference type="InterPro" id="IPR027417">
    <property type="entry name" value="P-loop_NTPase"/>
</dbReference>
<proteinExistence type="predicted"/>
<dbReference type="PANTHER" id="PTHR11702:SF31">
    <property type="entry name" value="MITOCHONDRIAL RIBOSOME-ASSOCIATED GTPASE 2"/>
    <property type="match status" value="1"/>
</dbReference>
<sequence>KGEKINIELELKVLADVGLVGFPNAGKSTFISKVSNARPKIADYPFTTLVPNLGIVKYGDYQSFVMADIPGLIQGASDGKGLGSQFLRHIERTKVLVYLVECIAEEIQENFKTLQKELNKHNPELIERPSLLLLTKSDLILDEPGKIKKISKTIPVIQISSITGENLNEAVQSIAKLIQSQTYDLEVPTD</sequence>
<gene>
    <name evidence="4" type="ORF">METZ01_LOCUS422157</name>
</gene>
<dbReference type="GO" id="GO:0005525">
    <property type="term" value="F:GTP binding"/>
    <property type="evidence" value="ECO:0007669"/>
    <property type="project" value="UniProtKB-KW"/>
</dbReference>
<evidence type="ECO:0000256" key="1">
    <source>
        <dbReference type="ARBA" id="ARBA00022741"/>
    </source>
</evidence>
<dbReference type="PRINTS" id="PR00326">
    <property type="entry name" value="GTP1OBG"/>
</dbReference>
<reference evidence="4" key="1">
    <citation type="submission" date="2018-05" db="EMBL/GenBank/DDBJ databases">
        <authorList>
            <person name="Lanie J.A."/>
            <person name="Ng W.-L."/>
            <person name="Kazmierczak K.M."/>
            <person name="Andrzejewski T.M."/>
            <person name="Davidsen T.M."/>
            <person name="Wayne K.J."/>
            <person name="Tettelin H."/>
            <person name="Glass J.I."/>
            <person name="Rusch D."/>
            <person name="Podicherti R."/>
            <person name="Tsui H.-C.T."/>
            <person name="Winkler M.E."/>
        </authorList>
    </citation>
    <scope>NUCLEOTIDE SEQUENCE</scope>
</reference>
<dbReference type="SUPFAM" id="SSF52540">
    <property type="entry name" value="P-loop containing nucleoside triphosphate hydrolases"/>
    <property type="match status" value="1"/>
</dbReference>
<dbReference type="EMBL" id="UINC01167032">
    <property type="protein sequence ID" value="SVD69303.1"/>
    <property type="molecule type" value="Genomic_DNA"/>
</dbReference>
<keyword evidence="2" id="KW-0342">GTP-binding</keyword>
<dbReference type="AlphaFoldDB" id="A0A382XE93"/>
<name>A0A382XE93_9ZZZZ</name>
<keyword evidence="1" id="KW-0547">Nucleotide-binding</keyword>
<dbReference type="InterPro" id="IPR006073">
    <property type="entry name" value="GTP-bd"/>
</dbReference>
<feature type="domain" description="OBG-type G" evidence="3">
    <location>
        <begin position="15"/>
        <end position="179"/>
    </location>
</feature>
<dbReference type="CDD" id="cd01898">
    <property type="entry name" value="Obg"/>
    <property type="match status" value="1"/>
</dbReference>
<dbReference type="InterPro" id="IPR006074">
    <property type="entry name" value="GTP1-OBG_CS"/>
</dbReference>
<feature type="non-terminal residue" evidence="4">
    <location>
        <position position="1"/>
    </location>
</feature>
<dbReference type="PROSITE" id="PS51710">
    <property type="entry name" value="G_OBG"/>
    <property type="match status" value="1"/>
</dbReference>
<protein>
    <recommendedName>
        <fullName evidence="3">OBG-type G domain-containing protein</fullName>
    </recommendedName>
</protein>